<keyword evidence="8" id="KW-1185">Reference proteome</keyword>
<feature type="transmembrane region" description="Helical" evidence="6">
    <location>
        <begin position="181"/>
        <end position="199"/>
    </location>
</feature>
<keyword evidence="5 6" id="KW-0472">Membrane</keyword>
<keyword evidence="4 6" id="KW-1133">Transmembrane helix</keyword>
<comment type="subcellular location">
    <subcellularLocation>
        <location evidence="1">Cell membrane</location>
        <topology evidence="1">Multi-pass membrane protein</topology>
    </subcellularLocation>
</comment>
<feature type="transmembrane region" description="Helical" evidence="6">
    <location>
        <begin position="38"/>
        <end position="63"/>
    </location>
</feature>
<dbReference type="STRING" id="264697.ABE28_022640"/>
<organism evidence="7 8">
    <name type="scientific">Peribacillus muralis</name>
    <dbReference type="NCBI Taxonomy" id="264697"/>
    <lineage>
        <taxon>Bacteria</taxon>
        <taxon>Bacillati</taxon>
        <taxon>Bacillota</taxon>
        <taxon>Bacilli</taxon>
        <taxon>Bacillales</taxon>
        <taxon>Bacillaceae</taxon>
        <taxon>Peribacillus</taxon>
    </lineage>
</organism>
<sequence>MGPFFHGLLLALGLILPLGAQNVFIFNQGAIQPSIKKALPATITAAICDSALILLAVLGVSLIVMQYDWLHLALIIIGIIFLLYMGFQIWASGTNLQAGAQTKQMSAKKQMVFALSVSLLNPHAILDTIGVIGSSSLVYSGTDKVIFTATCVAVSWCWFHGLCFAGRLLKKADTSGKFLKLLNKISAIIIWITALYMMSSLF</sequence>
<evidence type="ECO:0000256" key="4">
    <source>
        <dbReference type="ARBA" id="ARBA00022989"/>
    </source>
</evidence>
<evidence type="ECO:0000256" key="3">
    <source>
        <dbReference type="ARBA" id="ARBA00022692"/>
    </source>
</evidence>
<evidence type="ECO:0000256" key="6">
    <source>
        <dbReference type="SAM" id="Phobius"/>
    </source>
</evidence>
<keyword evidence="2" id="KW-1003">Cell membrane</keyword>
<dbReference type="Proteomes" id="UP000077926">
    <property type="component" value="Chromosome"/>
</dbReference>
<keyword evidence="3 6" id="KW-0812">Transmembrane</keyword>
<evidence type="ECO:0000256" key="1">
    <source>
        <dbReference type="ARBA" id="ARBA00004651"/>
    </source>
</evidence>
<dbReference type="PANTHER" id="PTHR30086">
    <property type="entry name" value="ARGININE EXPORTER PROTEIN ARGO"/>
    <property type="match status" value="1"/>
</dbReference>
<proteinExistence type="predicted"/>
<dbReference type="GO" id="GO:0005886">
    <property type="term" value="C:plasma membrane"/>
    <property type="evidence" value="ECO:0007669"/>
    <property type="project" value="UniProtKB-SubCell"/>
</dbReference>
<protein>
    <submittedName>
        <fullName evidence="7">Lysine transporter LysE</fullName>
    </submittedName>
</protein>
<dbReference type="KEGG" id="bmur:ABE28_022640"/>
<name>A0A1B3XVB1_9BACI</name>
<dbReference type="EMBL" id="CP017080">
    <property type="protein sequence ID" value="AOH57152.1"/>
    <property type="molecule type" value="Genomic_DNA"/>
</dbReference>
<feature type="transmembrane region" description="Helical" evidence="6">
    <location>
        <begin position="145"/>
        <end position="169"/>
    </location>
</feature>
<dbReference type="GO" id="GO:0015171">
    <property type="term" value="F:amino acid transmembrane transporter activity"/>
    <property type="evidence" value="ECO:0007669"/>
    <property type="project" value="TreeGrafter"/>
</dbReference>
<dbReference type="PANTHER" id="PTHR30086:SF20">
    <property type="entry name" value="ARGININE EXPORTER PROTEIN ARGO-RELATED"/>
    <property type="match status" value="1"/>
</dbReference>
<feature type="transmembrane region" description="Helical" evidence="6">
    <location>
        <begin position="6"/>
        <end position="26"/>
    </location>
</feature>
<evidence type="ECO:0000313" key="7">
    <source>
        <dbReference type="EMBL" id="AOH57152.1"/>
    </source>
</evidence>
<dbReference type="AlphaFoldDB" id="A0A1B3XVB1"/>
<reference evidence="7 8" key="1">
    <citation type="submission" date="2016-08" db="EMBL/GenBank/DDBJ databases">
        <title>Complete genome sequence of Bacillus muralis G25-68, a strain with toxicity to nematodes.</title>
        <authorList>
            <person name="Zheng Z."/>
        </authorList>
    </citation>
    <scope>NUCLEOTIDE SEQUENCE [LARGE SCALE GENOMIC DNA]</scope>
    <source>
        <strain evidence="7 8">G25-68</strain>
    </source>
</reference>
<feature type="transmembrane region" description="Helical" evidence="6">
    <location>
        <begin position="112"/>
        <end position="133"/>
    </location>
</feature>
<evidence type="ECO:0000256" key="5">
    <source>
        <dbReference type="ARBA" id="ARBA00023136"/>
    </source>
</evidence>
<dbReference type="OrthoDB" id="5638726at2"/>
<feature type="transmembrane region" description="Helical" evidence="6">
    <location>
        <begin position="69"/>
        <end position="91"/>
    </location>
</feature>
<accession>A0A1B3XVB1</accession>
<dbReference type="InterPro" id="IPR001123">
    <property type="entry name" value="LeuE-type"/>
</dbReference>
<dbReference type="Pfam" id="PF01810">
    <property type="entry name" value="LysE"/>
    <property type="match status" value="1"/>
</dbReference>
<dbReference type="RefSeq" id="WP_064467145.1">
    <property type="nucleotide sequence ID" value="NZ_CP017080.1"/>
</dbReference>
<evidence type="ECO:0000313" key="8">
    <source>
        <dbReference type="Proteomes" id="UP000077926"/>
    </source>
</evidence>
<evidence type="ECO:0000256" key="2">
    <source>
        <dbReference type="ARBA" id="ARBA00022475"/>
    </source>
</evidence>
<gene>
    <name evidence="7" type="ORF">ABE28_022640</name>
</gene>